<reference evidence="4 5" key="1">
    <citation type="submission" date="2024-06" db="EMBL/GenBank/DDBJ databases">
        <title>Genomic Encyclopedia of Type Strains, Phase IV (KMG-IV): sequencing the most valuable type-strain genomes for metagenomic binning, comparative biology and taxonomic classification.</title>
        <authorList>
            <person name="Goeker M."/>
        </authorList>
    </citation>
    <scope>NUCLEOTIDE SEQUENCE [LARGE SCALE GENOMIC DNA]</scope>
    <source>
        <strain evidence="4 5">DSM 29288</strain>
    </source>
</reference>
<keyword evidence="2" id="KW-0812">Transmembrane</keyword>
<evidence type="ECO:0000256" key="2">
    <source>
        <dbReference type="SAM" id="Phobius"/>
    </source>
</evidence>
<sequence length="550" mass="59387">MVIFSNDGNTSARDAQKRLHDLRMQQSRRARKVDAPSNAVKSRPADIHNSQTCTICAANGAPSARFQSKPARFNNGLSFPETSCFCYFSCIARWWLLISRLSYSFGRLLGALRGLGRDKTGNVAIIVALSLVPMLVAVGASFDYIRSYNVRQRMQSDLDTAVIAAVKQINNTEDTEALKQKVSDWFHAQVENSYALGEIEIDTTNHNITATASGTVPTTFMKIANIDTVNVSVASAVKGPATSYLSVYIVIDTSPSMLLAATTAGQSTMYSGIGCQFACHTGDAHTVGKTKYANNYEYSTAKNIKLRADVAGDAVREVLDMIDESDSNHERIKVGLYSLGDTLAEVLAPTLSTDTARTRLSNPSYGLTSATSKAATYFDVSLATLKQKVGPGGDGTSSASPLKLVLLLTDGVQSQREWVTNGVVWKNGQATSGSYWNKVAPLNPDWCGYLKNQSDTMAVLYTEYLPLTSDWGYNATVGSTMASANWKNTWGGTMDSGVSTSITRRDYIPYALADCASSKSLFISATSSTEITAGLSALFTQYLSSVRLTQ</sequence>
<evidence type="ECO:0000256" key="1">
    <source>
        <dbReference type="SAM" id="MobiDB-lite"/>
    </source>
</evidence>
<protein>
    <submittedName>
        <fullName evidence="4">Flp pilus assembly protein TadG</fullName>
    </submittedName>
</protein>
<organism evidence="4 5">
    <name type="scientific">Rhizobium binae</name>
    <dbReference type="NCBI Taxonomy" id="1138190"/>
    <lineage>
        <taxon>Bacteria</taxon>
        <taxon>Pseudomonadati</taxon>
        <taxon>Pseudomonadota</taxon>
        <taxon>Alphaproteobacteria</taxon>
        <taxon>Hyphomicrobiales</taxon>
        <taxon>Rhizobiaceae</taxon>
        <taxon>Rhizobium/Agrobacterium group</taxon>
        <taxon>Rhizobium</taxon>
    </lineage>
</organism>
<dbReference type="Pfam" id="PF13400">
    <property type="entry name" value="Tad"/>
    <property type="match status" value="1"/>
</dbReference>
<comment type="caution">
    <text evidence="4">The sequence shown here is derived from an EMBL/GenBank/DDBJ whole genome shotgun (WGS) entry which is preliminary data.</text>
</comment>
<evidence type="ECO:0000313" key="4">
    <source>
        <dbReference type="EMBL" id="MET3757389.1"/>
    </source>
</evidence>
<feature type="transmembrane region" description="Helical" evidence="2">
    <location>
        <begin position="123"/>
        <end position="145"/>
    </location>
</feature>
<dbReference type="InterPro" id="IPR036465">
    <property type="entry name" value="vWFA_dom_sf"/>
</dbReference>
<accession>A0ABV2MLR8</accession>
<keyword evidence="2" id="KW-1133">Transmembrane helix</keyword>
<dbReference type="InterPro" id="IPR028087">
    <property type="entry name" value="Tad_N"/>
</dbReference>
<keyword evidence="5" id="KW-1185">Reference proteome</keyword>
<dbReference type="Proteomes" id="UP001549077">
    <property type="component" value="Unassembled WGS sequence"/>
</dbReference>
<dbReference type="EMBL" id="JBEPMY010000017">
    <property type="protein sequence ID" value="MET3757389.1"/>
    <property type="molecule type" value="Genomic_DNA"/>
</dbReference>
<feature type="region of interest" description="Disordered" evidence="1">
    <location>
        <begin position="25"/>
        <end position="44"/>
    </location>
</feature>
<evidence type="ECO:0000313" key="5">
    <source>
        <dbReference type="Proteomes" id="UP001549077"/>
    </source>
</evidence>
<proteinExistence type="predicted"/>
<keyword evidence="2" id="KW-0472">Membrane</keyword>
<evidence type="ECO:0000259" key="3">
    <source>
        <dbReference type="Pfam" id="PF13400"/>
    </source>
</evidence>
<dbReference type="Gene3D" id="3.40.50.410">
    <property type="entry name" value="von Willebrand factor, type A domain"/>
    <property type="match status" value="1"/>
</dbReference>
<feature type="domain" description="Putative Flp pilus-assembly TadG-like N-terminal" evidence="3">
    <location>
        <begin position="121"/>
        <end position="166"/>
    </location>
</feature>
<gene>
    <name evidence="4" type="ORF">ABID08_004770</name>
</gene>
<name>A0ABV2MLR8_9HYPH</name>